<dbReference type="Pfam" id="PF19809">
    <property type="entry name" value="DUF6292"/>
    <property type="match status" value="1"/>
</dbReference>
<evidence type="ECO:0000313" key="2">
    <source>
        <dbReference type="EMBL" id="ANZ35207.1"/>
    </source>
</evidence>
<dbReference type="OrthoDB" id="4190452at2"/>
<dbReference type="STRING" id="1586287.BBK82_03115"/>
<name>A0A1B2HBV3_9PSEU</name>
<organism evidence="2 3">
    <name type="scientific">Lentzea guizhouensis</name>
    <dbReference type="NCBI Taxonomy" id="1586287"/>
    <lineage>
        <taxon>Bacteria</taxon>
        <taxon>Bacillati</taxon>
        <taxon>Actinomycetota</taxon>
        <taxon>Actinomycetes</taxon>
        <taxon>Pseudonocardiales</taxon>
        <taxon>Pseudonocardiaceae</taxon>
        <taxon>Lentzea</taxon>
    </lineage>
</organism>
<dbReference type="Proteomes" id="UP000093053">
    <property type="component" value="Chromosome"/>
</dbReference>
<dbReference type="RefSeq" id="WP_065913623.1">
    <property type="nucleotide sequence ID" value="NZ_CP016793.1"/>
</dbReference>
<proteinExistence type="predicted"/>
<dbReference type="AlphaFoldDB" id="A0A1B2HBV3"/>
<reference evidence="2 3" key="1">
    <citation type="submission" date="2016-07" db="EMBL/GenBank/DDBJ databases">
        <title>Complete genome sequence of the Lentzea guizhouensis DHS C013.</title>
        <authorList>
            <person name="Cao C."/>
        </authorList>
    </citation>
    <scope>NUCLEOTIDE SEQUENCE [LARGE SCALE GENOMIC DNA]</scope>
    <source>
        <strain evidence="2 3">DHS C013</strain>
    </source>
</reference>
<dbReference type="EMBL" id="CP016793">
    <property type="protein sequence ID" value="ANZ35207.1"/>
    <property type="molecule type" value="Genomic_DNA"/>
</dbReference>
<gene>
    <name evidence="2" type="ORF">BBK82_03115</name>
</gene>
<evidence type="ECO:0000313" key="3">
    <source>
        <dbReference type="Proteomes" id="UP000093053"/>
    </source>
</evidence>
<protein>
    <recommendedName>
        <fullName evidence="1">DUF6292 domain-containing protein</fullName>
    </recommendedName>
</protein>
<accession>A0A1B2HBV3</accession>
<feature type="domain" description="DUF6292" evidence="1">
    <location>
        <begin position="19"/>
        <end position="105"/>
    </location>
</feature>
<keyword evidence="3" id="KW-1185">Reference proteome</keyword>
<evidence type="ECO:0000259" key="1">
    <source>
        <dbReference type="Pfam" id="PF19809"/>
    </source>
</evidence>
<sequence length="142" mass="15940">MSSESPTTETDIQEAHKPYIERVIWALNDAGIPTPDHEVHRDDPRSAYIQLGETDPNTGREIGLVWHEESGWYRGIDQAGSGELNLIRWMHDLLPTPGEVAAWVRAMETDATKHGGIERPRFRDFDDTDDGFEAELAEAGAE</sequence>
<dbReference type="KEGG" id="led:BBK82_03115"/>
<dbReference type="InterPro" id="IPR046259">
    <property type="entry name" value="DUF6292"/>
</dbReference>